<name>A0A9D4HR62_DREPO</name>
<accession>A0A9D4HR62</accession>
<gene>
    <name evidence="2" type="ORF">DPMN_053921</name>
</gene>
<organism evidence="2 3">
    <name type="scientific">Dreissena polymorpha</name>
    <name type="common">Zebra mussel</name>
    <name type="synonym">Mytilus polymorpha</name>
    <dbReference type="NCBI Taxonomy" id="45954"/>
    <lineage>
        <taxon>Eukaryota</taxon>
        <taxon>Metazoa</taxon>
        <taxon>Spiralia</taxon>
        <taxon>Lophotrochozoa</taxon>
        <taxon>Mollusca</taxon>
        <taxon>Bivalvia</taxon>
        <taxon>Autobranchia</taxon>
        <taxon>Heteroconchia</taxon>
        <taxon>Euheterodonta</taxon>
        <taxon>Imparidentia</taxon>
        <taxon>Neoheterodontei</taxon>
        <taxon>Myida</taxon>
        <taxon>Dreissenoidea</taxon>
        <taxon>Dreissenidae</taxon>
        <taxon>Dreissena</taxon>
    </lineage>
</organism>
<dbReference type="AlphaFoldDB" id="A0A9D4HR62"/>
<sequence length="62" mass="6970">MVPRKSPNFDCRQTGPSARSSALHLEQGCKTHSFVESGRKGEVTVTIEKSLRQQLSVRKKRT</sequence>
<evidence type="ECO:0000256" key="1">
    <source>
        <dbReference type="SAM" id="MobiDB-lite"/>
    </source>
</evidence>
<comment type="caution">
    <text evidence="2">The sequence shown here is derived from an EMBL/GenBank/DDBJ whole genome shotgun (WGS) entry which is preliminary data.</text>
</comment>
<evidence type="ECO:0000313" key="3">
    <source>
        <dbReference type="Proteomes" id="UP000828390"/>
    </source>
</evidence>
<protein>
    <submittedName>
        <fullName evidence="2">Uncharacterized protein</fullName>
    </submittedName>
</protein>
<evidence type="ECO:0000313" key="2">
    <source>
        <dbReference type="EMBL" id="KAH3727975.1"/>
    </source>
</evidence>
<reference evidence="2" key="2">
    <citation type="submission" date="2020-11" db="EMBL/GenBank/DDBJ databases">
        <authorList>
            <person name="McCartney M.A."/>
            <person name="Auch B."/>
            <person name="Kono T."/>
            <person name="Mallez S."/>
            <person name="Becker A."/>
            <person name="Gohl D.M."/>
            <person name="Silverstein K.A.T."/>
            <person name="Koren S."/>
            <person name="Bechman K.B."/>
            <person name="Herman A."/>
            <person name="Abrahante J.E."/>
            <person name="Garbe J."/>
        </authorList>
    </citation>
    <scope>NUCLEOTIDE SEQUENCE</scope>
    <source>
        <strain evidence="2">Duluth1</strain>
        <tissue evidence="2">Whole animal</tissue>
    </source>
</reference>
<feature type="region of interest" description="Disordered" evidence="1">
    <location>
        <begin position="1"/>
        <end position="24"/>
    </location>
</feature>
<reference evidence="2" key="1">
    <citation type="journal article" date="2019" name="bioRxiv">
        <title>The Genome of the Zebra Mussel, Dreissena polymorpha: A Resource for Invasive Species Research.</title>
        <authorList>
            <person name="McCartney M.A."/>
            <person name="Auch B."/>
            <person name="Kono T."/>
            <person name="Mallez S."/>
            <person name="Zhang Y."/>
            <person name="Obille A."/>
            <person name="Becker A."/>
            <person name="Abrahante J.E."/>
            <person name="Garbe J."/>
            <person name="Badalamenti J.P."/>
            <person name="Herman A."/>
            <person name="Mangelson H."/>
            <person name="Liachko I."/>
            <person name="Sullivan S."/>
            <person name="Sone E.D."/>
            <person name="Koren S."/>
            <person name="Silverstein K.A.T."/>
            <person name="Beckman K.B."/>
            <person name="Gohl D.M."/>
        </authorList>
    </citation>
    <scope>NUCLEOTIDE SEQUENCE</scope>
    <source>
        <strain evidence="2">Duluth1</strain>
        <tissue evidence="2">Whole animal</tissue>
    </source>
</reference>
<dbReference type="EMBL" id="JAIWYP010000012">
    <property type="protein sequence ID" value="KAH3727975.1"/>
    <property type="molecule type" value="Genomic_DNA"/>
</dbReference>
<keyword evidence="3" id="KW-1185">Reference proteome</keyword>
<proteinExistence type="predicted"/>
<dbReference type="Proteomes" id="UP000828390">
    <property type="component" value="Unassembled WGS sequence"/>
</dbReference>